<accession>A0ABR7SQU4</accession>
<evidence type="ECO:0000256" key="3">
    <source>
        <dbReference type="SAM" id="SignalP"/>
    </source>
</evidence>
<keyword evidence="2" id="KW-0472">Membrane</keyword>
<keyword evidence="5" id="KW-1185">Reference proteome</keyword>
<name>A0ABR7SQU4_9ACTN</name>
<reference evidence="4 5" key="1">
    <citation type="submission" date="2020-08" db="EMBL/GenBank/DDBJ databases">
        <title>Genemic of Streptomyces polyaspartic.</title>
        <authorList>
            <person name="Liu W."/>
        </authorList>
    </citation>
    <scope>NUCLEOTIDE SEQUENCE [LARGE SCALE GENOMIC DNA]</scope>
    <source>
        <strain evidence="4 5">TRM66268-LWL</strain>
    </source>
</reference>
<feature type="transmembrane region" description="Helical" evidence="2">
    <location>
        <begin position="253"/>
        <end position="274"/>
    </location>
</feature>
<comment type="caution">
    <text evidence="4">The sequence shown here is derived from an EMBL/GenBank/DDBJ whole genome shotgun (WGS) entry which is preliminary data.</text>
</comment>
<keyword evidence="2" id="KW-1133">Transmembrane helix</keyword>
<dbReference type="Gene3D" id="2.60.40.230">
    <property type="entry name" value="Neocarzinostatin-like"/>
    <property type="match status" value="1"/>
</dbReference>
<evidence type="ECO:0000256" key="2">
    <source>
        <dbReference type="SAM" id="Phobius"/>
    </source>
</evidence>
<dbReference type="EMBL" id="JACTVJ010000015">
    <property type="protein sequence ID" value="MBC9716698.1"/>
    <property type="molecule type" value="Genomic_DNA"/>
</dbReference>
<dbReference type="SUPFAM" id="SSF49319">
    <property type="entry name" value="Actinoxanthin-like"/>
    <property type="match status" value="1"/>
</dbReference>
<organism evidence="4 5">
    <name type="scientific">Streptomyces polyasparticus</name>
    <dbReference type="NCBI Taxonomy" id="2767826"/>
    <lineage>
        <taxon>Bacteria</taxon>
        <taxon>Bacillati</taxon>
        <taxon>Actinomycetota</taxon>
        <taxon>Actinomycetes</taxon>
        <taxon>Kitasatosporales</taxon>
        <taxon>Streptomycetaceae</taxon>
        <taxon>Streptomyces</taxon>
    </lineage>
</organism>
<sequence>MSPLVAALLAALAFVTLPAPGAAAAEKPSISVDKEEAGKGGEVTVSGKGWKPGALVTILICGQNMIGGTPSCANADGVAINTSDKGEFKQKVPVAEPPKACPCVIHVATVTGEKATAQVPFKVAGHPVKALPDRTSGGRLAVLAAPRFEGDSGILNWFGSPQSRKLVVTMGNLGSAPVTDPVFKVGTSHGVFAPQWEEQQWKGTIAPGQKAQVELSVQLDAGAHGDYLVSLQYGGKVLAEQPWGVPRPWGVTLFWILLCIVVPAAVFRIGMAVVDRVRPTRKGNRSRRLAEVTAKLPKLRGPLSGVGGEHKKPRVPGRPKGDPDATAPVPTPQNSGAAANGTGTTATLPWFTPDTAPGVPAQHSAPQENRPNPPAPPASSERKGTT</sequence>
<protein>
    <recommendedName>
        <fullName evidence="6">Neocarzinostatin family protein</fullName>
    </recommendedName>
</protein>
<evidence type="ECO:0000256" key="1">
    <source>
        <dbReference type="SAM" id="MobiDB-lite"/>
    </source>
</evidence>
<feature type="chain" id="PRO_5045085791" description="Neocarzinostatin family protein" evidence="3">
    <location>
        <begin position="25"/>
        <end position="386"/>
    </location>
</feature>
<evidence type="ECO:0008006" key="6">
    <source>
        <dbReference type="Google" id="ProtNLM"/>
    </source>
</evidence>
<dbReference type="InterPro" id="IPR027273">
    <property type="entry name" value="Neocarzinostatin-like"/>
</dbReference>
<evidence type="ECO:0000313" key="5">
    <source>
        <dbReference type="Proteomes" id="UP000642284"/>
    </source>
</evidence>
<feature type="signal peptide" evidence="3">
    <location>
        <begin position="1"/>
        <end position="24"/>
    </location>
</feature>
<feature type="region of interest" description="Disordered" evidence="1">
    <location>
        <begin position="279"/>
        <end position="386"/>
    </location>
</feature>
<feature type="compositionally biased region" description="Low complexity" evidence="1">
    <location>
        <begin position="336"/>
        <end position="347"/>
    </location>
</feature>
<evidence type="ECO:0000313" key="4">
    <source>
        <dbReference type="EMBL" id="MBC9716698.1"/>
    </source>
</evidence>
<keyword evidence="3" id="KW-0732">Signal</keyword>
<proteinExistence type="predicted"/>
<dbReference type="Proteomes" id="UP000642284">
    <property type="component" value="Unassembled WGS sequence"/>
</dbReference>
<keyword evidence="2" id="KW-0812">Transmembrane</keyword>
<gene>
    <name evidence="4" type="ORF">H9Y04_29610</name>
</gene>